<gene>
    <name evidence="1" type="ORF">LCGC14_3111600</name>
</gene>
<name>A0A0F8YUU9_9ZZZZ</name>
<accession>A0A0F8YUU9</accession>
<dbReference type="AlphaFoldDB" id="A0A0F8YUU9"/>
<proteinExistence type="predicted"/>
<sequence>FKGRLDRLEKVVDGSSLKFVGTQTHKLCVGATVARLDKIENRLGKLEEHNVEQTGLLYEIKGSLEARDE</sequence>
<protein>
    <submittedName>
        <fullName evidence="1">Uncharacterized protein</fullName>
    </submittedName>
</protein>
<comment type="caution">
    <text evidence="1">The sequence shown here is derived from an EMBL/GenBank/DDBJ whole genome shotgun (WGS) entry which is preliminary data.</text>
</comment>
<reference evidence="1" key="1">
    <citation type="journal article" date="2015" name="Nature">
        <title>Complex archaea that bridge the gap between prokaryotes and eukaryotes.</title>
        <authorList>
            <person name="Spang A."/>
            <person name="Saw J.H."/>
            <person name="Jorgensen S.L."/>
            <person name="Zaremba-Niedzwiedzka K."/>
            <person name="Martijn J."/>
            <person name="Lind A.E."/>
            <person name="van Eijk R."/>
            <person name="Schleper C."/>
            <person name="Guy L."/>
            <person name="Ettema T.J."/>
        </authorList>
    </citation>
    <scope>NUCLEOTIDE SEQUENCE</scope>
</reference>
<evidence type="ECO:0000313" key="1">
    <source>
        <dbReference type="EMBL" id="KKK51771.1"/>
    </source>
</evidence>
<organism evidence="1">
    <name type="scientific">marine sediment metagenome</name>
    <dbReference type="NCBI Taxonomy" id="412755"/>
    <lineage>
        <taxon>unclassified sequences</taxon>
        <taxon>metagenomes</taxon>
        <taxon>ecological metagenomes</taxon>
    </lineage>
</organism>
<dbReference type="EMBL" id="LAZR01067345">
    <property type="protein sequence ID" value="KKK51771.1"/>
    <property type="molecule type" value="Genomic_DNA"/>
</dbReference>
<feature type="non-terminal residue" evidence="1">
    <location>
        <position position="1"/>
    </location>
</feature>